<accession>A8RHD0</accession>
<sequence length="43" mass="5341">MRQYFNTQKLKQQKIEIEDIRYCVPFGYWLDAQEMPIIHEHTV</sequence>
<reference evidence="1 2" key="2">
    <citation type="submission" date="2007-09" db="EMBL/GenBank/DDBJ databases">
        <title>Draft genome sequence of Clostridium bolteae (ATCC BAA-613).</title>
        <authorList>
            <person name="Sudarsanam P."/>
            <person name="Ley R."/>
            <person name="Guruge J."/>
            <person name="Turnbaugh P.J."/>
            <person name="Mahowald M."/>
            <person name="Liep D."/>
            <person name="Gordon J."/>
        </authorList>
    </citation>
    <scope>NUCLEOTIDE SEQUENCE [LARGE SCALE GENOMIC DNA]</scope>
    <source>
        <strain evidence="2">ATCC BAA-613 / DSM 15670 / CCUG 46953 / JCM 12243 / WAL 16351</strain>
    </source>
</reference>
<dbReference type="AlphaFoldDB" id="A8RHD0"/>
<protein>
    <submittedName>
        <fullName evidence="1">Uncharacterized protein</fullName>
    </submittedName>
</protein>
<reference evidence="1 2" key="1">
    <citation type="submission" date="2007-08" db="EMBL/GenBank/DDBJ databases">
        <authorList>
            <person name="Fulton L."/>
            <person name="Clifton S."/>
            <person name="Fulton B."/>
            <person name="Xu J."/>
            <person name="Minx P."/>
            <person name="Pepin K.H."/>
            <person name="Johnson M."/>
            <person name="Thiruvilangam P."/>
            <person name="Bhonagiri V."/>
            <person name="Nash W.E."/>
            <person name="Mardis E.R."/>
            <person name="Wilson R.K."/>
        </authorList>
    </citation>
    <scope>NUCLEOTIDE SEQUENCE [LARGE SCALE GENOMIC DNA]</scope>
    <source>
        <strain evidence="2">ATCC BAA-613 / DSM 15670 / CCUG 46953 / JCM 12243 / WAL 16351</strain>
    </source>
</reference>
<dbReference type="PaxDb" id="411902-CLOBOL_00379"/>
<proteinExistence type="predicted"/>
<gene>
    <name evidence="1" type="ORF">CLOBOL_00379</name>
</gene>
<comment type="caution">
    <text evidence="1">The sequence shown here is derived from an EMBL/GenBank/DDBJ whole genome shotgun (WGS) entry which is preliminary data.</text>
</comment>
<dbReference type="EMBL" id="ABCC02000007">
    <property type="protein sequence ID" value="EDP19315.1"/>
    <property type="molecule type" value="Genomic_DNA"/>
</dbReference>
<name>A8RHD0_ENTBW</name>
<organism evidence="1 2">
    <name type="scientific">Enterocloster bolteae (strain ATCC BAA-613 / DSM 15670 / CCUG 46953 / JCM 12243 / WAL 16351)</name>
    <name type="common">Clostridium bolteae</name>
    <dbReference type="NCBI Taxonomy" id="411902"/>
    <lineage>
        <taxon>Bacteria</taxon>
        <taxon>Bacillati</taxon>
        <taxon>Bacillota</taxon>
        <taxon>Clostridia</taxon>
        <taxon>Lachnospirales</taxon>
        <taxon>Lachnospiraceae</taxon>
        <taxon>Enterocloster</taxon>
    </lineage>
</organism>
<evidence type="ECO:0000313" key="2">
    <source>
        <dbReference type="Proteomes" id="UP000005396"/>
    </source>
</evidence>
<evidence type="ECO:0000313" key="1">
    <source>
        <dbReference type="EMBL" id="EDP19315.1"/>
    </source>
</evidence>
<dbReference type="HOGENOM" id="CLU_3231696_0_0_9"/>
<dbReference type="Proteomes" id="UP000005396">
    <property type="component" value="Unassembled WGS sequence"/>
</dbReference>